<protein>
    <submittedName>
        <fullName evidence="2">Uncharacterized protein</fullName>
    </submittedName>
</protein>
<accession>A0A6G9CYM4</accession>
<evidence type="ECO:0000256" key="1">
    <source>
        <dbReference type="SAM" id="MobiDB-lite"/>
    </source>
</evidence>
<feature type="region of interest" description="Disordered" evidence="1">
    <location>
        <begin position="1"/>
        <end position="30"/>
    </location>
</feature>
<gene>
    <name evidence="2" type="ORF">G9444_4563</name>
</gene>
<evidence type="ECO:0000313" key="2">
    <source>
        <dbReference type="EMBL" id="QIP41806.1"/>
    </source>
</evidence>
<sequence>MTPPITSALPAPIPKVPASQPIPEDNSGPTTVLRSTAIASGKLAMLTPWTARTTSSTPIFGAAAAANVARAKMIRTITRTRLSPNRSPIAPTIGAITAAANRYAVRIQPVTATDVSKCSPNTGNAGTSMVCMSE</sequence>
<name>A0A6G9CYM4_RHOER</name>
<reference evidence="2 3" key="1">
    <citation type="submission" date="2020-03" db="EMBL/GenBank/DDBJ databases">
        <title>Screen low temperature-resistant strains for efficient degradation of petroleum hydrocarbons under the low temperature.</title>
        <authorList>
            <person name="Wang Y."/>
            <person name="Chen J."/>
        </authorList>
    </citation>
    <scope>NUCLEOTIDE SEQUENCE [LARGE SCALE GENOMIC DNA]</scope>
    <source>
        <strain evidence="2 3">KB1</strain>
    </source>
</reference>
<evidence type="ECO:0000313" key="3">
    <source>
        <dbReference type="Proteomes" id="UP000502345"/>
    </source>
</evidence>
<dbReference type="AlphaFoldDB" id="A0A6G9CYM4"/>
<dbReference type="Proteomes" id="UP000502345">
    <property type="component" value="Chromosome"/>
</dbReference>
<dbReference type="EMBL" id="CP050124">
    <property type="protein sequence ID" value="QIP41806.1"/>
    <property type="molecule type" value="Genomic_DNA"/>
</dbReference>
<proteinExistence type="predicted"/>
<organism evidence="2 3">
    <name type="scientific">Rhodococcus erythropolis</name>
    <name type="common">Arthrobacter picolinophilus</name>
    <dbReference type="NCBI Taxonomy" id="1833"/>
    <lineage>
        <taxon>Bacteria</taxon>
        <taxon>Bacillati</taxon>
        <taxon>Actinomycetota</taxon>
        <taxon>Actinomycetes</taxon>
        <taxon>Mycobacteriales</taxon>
        <taxon>Nocardiaceae</taxon>
        <taxon>Rhodococcus</taxon>
        <taxon>Rhodococcus erythropolis group</taxon>
    </lineage>
</organism>